<reference evidence="3 4" key="1">
    <citation type="submission" date="2016-09" db="EMBL/GenBank/DDBJ databases">
        <title>Rhizobium oryziradicis sp. nov., isolated from the root of rice.</title>
        <authorList>
            <person name="Zhao J."/>
            <person name="Zhang X."/>
        </authorList>
    </citation>
    <scope>NUCLEOTIDE SEQUENCE [LARGE SCALE GENOMIC DNA]</scope>
    <source>
        <strain evidence="3 4">14971</strain>
    </source>
</reference>
<organism evidence="3 4">
    <name type="scientific">Allorhizobium taibaishanense</name>
    <dbReference type="NCBI Taxonomy" id="887144"/>
    <lineage>
        <taxon>Bacteria</taxon>
        <taxon>Pseudomonadati</taxon>
        <taxon>Pseudomonadota</taxon>
        <taxon>Alphaproteobacteria</taxon>
        <taxon>Hyphomicrobiales</taxon>
        <taxon>Rhizobiaceae</taxon>
        <taxon>Rhizobium/Agrobacterium group</taxon>
        <taxon>Allorhizobium</taxon>
    </lineage>
</organism>
<dbReference type="PANTHER" id="PTHR13812:SF19">
    <property type="entry name" value="KETIMINE REDUCTASE MU-CRYSTALLIN"/>
    <property type="match status" value="1"/>
</dbReference>
<keyword evidence="4" id="KW-1185">Reference proteome</keyword>
<accession>A0A1Q9A2U7</accession>
<name>A0A1Q9A2U7_9HYPH</name>
<evidence type="ECO:0000313" key="3">
    <source>
        <dbReference type="EMBL" id="OLP48744.1"/>
    </source>
</evidence>
<dbReference type="GO" id="GO:0019752">
    <property type="term" value="P:carboxylic acid metabolic process"/>
    <property type="evidence" value="ECO:0007669"/>
    <property type="project" value="UniProtKB-ARBA"/>
</dbReference>
<proteinExistence type="inferred from homology"/>
<dbReference type="SUPFAM" id="SSF51735">
    <property type="entry name" value="NAD(P)-binding Rossmann-fold domains"/>
    <property type="match status" value="1"/>
</dbReference>
<dbReference type="STRING" id="887144.BJF91_02070"/>
<dbReference type="AlphaFoldDB" id="A0A1Q9A2U7"/>
<dbReference type="Pfam" id="PF02423">
    <property type="entry name" value="OCD_Mu_crystall"/>
    <property type="match status" value="1"/>
</dbReference>
<evidence type="ECO:0000313" key="4">
    <source>
        <dbReference type="Proteomes" id="UP000185598"/>
    </source>
</evidence>
<evidence type="ECO:0000256" key="2">
    <source>
        <dbReference type="ARBA" id="ARBA00023027"/>
    </source>
</evidence>
<dbReference type="PANTHER" id="PTHR13812">
    <property type="entry name" value="KETIMINE REDUCTASE MU-CRYSTALLIN"/>
    <property type="match status" value="1"/>
</dbReference>
<comment type="similarity">
    <text evidence="1">Belongs to the ornithine cyclodeaminase/mu-crystallin family.</text>
</comment>
<dbReference type="GO" id="GO:0016491">
    <property type="term" value="F:oxidoreductase activity"/>
    <property type="evidence" value="ECO:0007669"/>
    <property type="project" value="UniProtKB-ARBA"/>
</dbReference>
<dbReference type="EMBL" id="MKIN01000023">
    <property type="protein sequence ID" value="OLP48744.1"/>
    <property type="molecule type" value="Genomic_DNA"/>
</dbReference>
<dbReference type="Gene3D" id="3.40.50.720">
    <property type="entry name" value="NAD(P)-binding Rossmann-like Domain"/>
    <property type="match status" value="1"/>
</dbReference>
<gene>
    <name evidence="3" type="ORF">BJF91_02070</name>
</gene>
<dbReference type="Gene3D" id="3.30.1780.10">
    <property type="entry name" value="ornithine cyclodeaminase, domain 1"/>
    <property type="match status" value="1"/>
</dbReference>
<comment type="caution">
    <text evidence="3">The sequence shown here is derived from an EMBL/GenBank/DDBJ whole genome shotgun (WGS) entry which is preliminary data.</text>
</comment>
<keyword evidence="2" id="KW-0520">NAD</keyword>
<protein>
    <submittedName>
        <fullName evidence="3">Ornithine cyclodeaminase</fullName>
    </submittedName>
</protein>
<dbReference type="RefSeq" id="WP_075616055.1">
    <property type="nucleotide sequence ID" value="NZ_JACIED010000004.1"/>
</dbReference>
<dbReference type="PIRSF" id="PIRSF001439">
    <property type="entry name" value="CryM"/>
    <property type="match status" value="1"/>
</dbReference>
<dbReference type="InterPro" id="IPR023401">
    <property type="entry name" value="ODC_N"/>
</dbReference>
<dbReference type="Proteomes" id="UP000185598">
    <property type="component" value="Unassembled WGS sequence"/>
</dbReference>
<dbReference type="GO" id="GO:0005737">
    <property type="term" value="C:cytoplasm"/>
    <property type="evidence" value="ECO:0007669"/>
    <property type="project" value="TreeGrafter"/>
</dbReference>
<evidence type="ECO:0000256" key="1">
    <source>
        <dbReference type="ARBA" id="ARBA00008903"/>
    </source>
</evidence>
<dbReference type="InterPro" id="IPR003462">
    <property type="entry name" value="ODC_Mu_crystall"/>
</dbReference>
<dbReference type="OrthoDB" id="9785971at2"/>
<dbReference type="NCBIfam" id="NF004793">
    <property type="entry name" value="PRK06141.1"/>
    <property type="match status" value="1"/>
</dbReference>
<dbReference type="InterPro" id="IPR036291">
    <property type="entry name" value="NAD(P)-bd_dom_sf"/>
</dbReference>
<dbReference type="FunFam" id="3.40.50.720:FF:000311">
    <property type="entry name" value="Ornithine cyclodeaminase"/>
    <property type="match status" value="1"/>
</dbReference>
<sequence length="319" mass="33609">MLVLNENETAAALGWAPLIAALKEMFAGDCQMPVRHHHTMEVPGRAEATLLLMPAWLPGRYCGVKLVSVFPDNHLSGLPAVQGGYLLTSGETGTLLALIDGSVLTARRTAAASALAARYLVREDASHLLVVGTGRLSLHLIEAHATVRPLNRISVWGRNLAKAEETAAAARELGFAAEAVDALEACVRQADIISCATLATDPLICGDWLKPGAHLDLVGGFRPSMREADDAAIRRARVYVDTRGGAMTEAGDIVQPLANGTLTPEGVCGELSELVRGTVHGRGSPQEITLFKSVGAALEDLAGAILAYETVKGLRQKTG</sequence>